<accession>A0A1Z1MSK9</accession>
<gene>
    <name evidence="2" type="primary">ConsOrf4</name>
</gene>
<feature type="transmembrane region" description="Helical" evidence="1">
    <location>
        <begin position="128"/>
        <end position="149"/>
    </location>
</feature>
<keyword evidence="1" id="KW-0812">Transmembrane</keyword>
<sequence>MVHNNFYVGQYLYSPISRYHKIQTYLKVKYIFSILLITPYIDSNHTINYILILSLVIETNILKKLLYSFQLSNIKFIIFFIAYTIMINKLTVYGGINYHQIELSKLLLPSFCQVPKIYLNRCKIFIKYNIFIILVPKYILKVTCLLAMLNSIMKTLYLCTKYEVILETAIINLNNIQKIIKLNYREYIMNLFLAYLFLQELTLNSSNTILSLKIKKINLRNKHCLSIILIKYLKIFLSNSNNNSIMLWNRNIKYKNFDYFKIYRKN</sequence>
<dbReference type="EMBL" id="MF101453">
    <property type="protein sequence ID" value="ARW68694.1"/>
    <property type="molecule type" value="Genomic_DNA"/>
</dbReference>
<evidence type="ECO:0000313" key="2">
    <source>
        <dbReference type="EMBL" id="ARW68694.1"/>
    </source>
</evidence>
<name>A0A1Z1MSK9_9FLOR</name>
<reference evidence="2" key="1">
    <citation type="journal article" date="2017" name="J. Phycol.">
        <title>Analysis of chloroplast genomes and a supermatrix inform reclassification of the Rhodomelaceae (Rhodophyta).</title>
        <authorList>
            <person name="Diaz-Tapia P."/>
            <person name="Maggs C.A."/>
            <person name="West J.A."/>
            <person name="Verbruggen H."/>
        </authorList>
    </citation>
    <scope>NUCLEOTIDE SEQUENCE</scope>
    <source>
        <strain evidence="2">PD1686</strain>
    </source>
</reference>
<proteinExistence type="predicted"/>
<keyword evidence="2" id="KW-0934">Plastid</keyword>
<geneLocation type="chloroplast" evidence="2"/>
<feature type="transmembrane region" description="Helical" evidence="1">
    <location>
        <begin position="24"/>
        <end position="41"/>
    </location>
</feature>
<keyword evidence="1" id="KW-0472">Membrane</keyword>
<protein>
    <submittedName>
        <fullName evidence="2">Uncharacterized protein</fullName>
    </submittedName>
</protein>
<keyword evidence="1" id="KW-1133">Transmembrane helix</keyword>
<dbReference type="AlphaFoldDB" id="A0A1Z1MSK9"/>
<keyword evidence="2" id="KW-0150">Chloroplast</keyword>
<feature type="transmembrane region" description="Helical" evidence="1">
    <location>
        <begin position="74"/>
        <end position="96"/>
    </location>
</feature>
<evidence type="ECO:0000256" key="1">
    <source>
        <dbReference type="SAM" id="Phobius"/>
    </source>
</evidence>
<organism evidence="2">
    <name type="scientific">Palisada sp</name>
    <dbReference type="NCBI Taxonomy" id="1955416"/>
    <lineage>
        <taxon>Eukaryota</taxon>
        <taxon>Rhodophyta</taxon>
        <taxon>Florideophyceae</taxon>
        <taxon>Rhodymeniophycidae</taxon>
        <taxon>Ceramiales</taxon>
        <taxon>Rhodomelaceae</taxon>
        <taxon>Laurencieae</taxon>
        <taxon>Palisada</taxon>
    </lineage>
</organism>